<comment type="caution">
    <text evidence="1">The sequence shown here is derived from an EMBL/GenBank/DDBJ whole genome shotgun (WGS) entry which is preliminary data.</text>
</comment>
<dbReference type="EMBL" id="VSSQ01000316">
    <property type="protein sequence ID" value="MPL90916.1"/>
    <property type="molecule type" value="Genomic_DNA"/>
</dbReference>
<organism evidence="1">
    <name type="scientific">bioreactor metagenome</name>
    <dbReference type="NCBI Taxonomy" id="1076179"/>
    <lineage>
        <taxon>unclassified sequences</taxon>
        <taxon>metagenomes</taxon>
        <taxon>ecological metagenomes</taxon>
    </lineage>
</organism>
<accession>A0A644VHX9</accession>
<evidence type="ECO:0008006" key="2">
    <source>
        <dbReference type="Google" id="ProtNLM"/>
    </source>
</evidence>
<evidence type="ECO:0000313" key="1">
    <source>
        <dbReference type="EMBL" id="MPL90916.1"/>
    </source>
</evidence>
<dbReference type="AlphaFoldDB" id="A0A644VHX9"/>
<protein>
    <recommendedName>
        <fullName evidence="2">PLAT domain-containing protein</fullName>
    </recommendedName>
</protein>
<name>A0A644VHX9_9ZZZZ</name>
<proteinExistence type="predicted"/>
<reference evidence="1" key="1">
    <citation type="submission" date="2019-08" db="EMBL/GenBank/DDBJ databases">
        <authorList>
            <person name="Kucharzyk K."/>
            <person name="Murdoch R.W."/>
            <person name="Higgins S."/>
            <person name="Loffler F."/>
        </authorList>
    </citation>
    <scope>NUCLEOTIDE SEQUENCE</scope>
</reference>
<sequence>MKHFLFLISLILCVTAVSAQDKAVTLSQTKTFHSFAMGAADTITNNDQLYHFEVNANSHLKQTQDWLISLDSISGSPNVAVLLQGKKFEDASWTNIGTAVTWKGTSSDTTIIISNTTANRYRFYKLGLDATATAQKSRITKCEFKVWLE</sequence>
<gene>
    <name evidence="1" type="ORF">SDC9_36974</name>
</gene>